<evidence type="ECO:0000256" key="2">
    <source>
        <dbReference type="ARBA" id="ARBA00022475"/>
    </source>
</evidence>
<feature type="transmembrane region" description="Helical" evidence="6">
    <location>
        <begin position="332"/>
        <end position="353"/>
    </location>
</feature>
<dbReference type="InterPro" id="IPR011701">
    <property type="entry name" value="MFS"/>
</dbReference>
<name>A0A9W6L6W0_9PSEU</name>
<reference evidence="8" key="2">
    <citation type="submission" date="2023-01" db="EMBL/GenBank/DDBJ databases">
        <authorList>
            <person name="Sun Q."/>
            <person name="Evtushenko L."/>
        </authorList>
    </citation>
    <scope>NUCLEOTIDE SEQUENCE</scope>
    <source>
        <strain evidence="8">VKM Ac-1069</strain>
    </source>
</reference>
<evidence type="ECO:0000259" key="7">
    <source>
        <dbReference type="PROSITE" id="PS50850"/>
    </source>
</evidence>
<protein>
    <recommendedName>
        <fullName evidence="7">Major facilitator superfamily (MFS) profile domain-containing protein</fullName>
    </recommendedName>
</protein>
<dbReference type="SUPFAM" id="SSF103473">
    <property type="entry name" value="MFS general substrate transporter"/>
    <property type="match status" value="1"/>
</dbReference>
<comment type="subcellular location">
    <subcellularLocation>
        <location evidence="1">Cell membrane</location>
        <topology evidence="1">Multi-pass membrane protein</topology>
    </subcellularLocation>
</comment>
<proteinExistence type="predicted"/>
<dbReference type="InterPro" id="IPR036259">
    <property type="entry name" value="MFS_trans_sf"/>
</dbReference>
<dbReference type="Gene3D" id="1.20.1250.20">
    <property type="entry name" value="MFS general substrate transporter like domains"/>
    <property type="match status" value="2"/>
</dbReference>
<feature type="transmembrane region" description="Helical" evidence="6">
    <location>
        <begin position="175"/>
        <end position="193"/>
    </location>
</feature>
<dbReference type="RefSeq" id="WP_037045865.1">
    <property type="nucleotide sequence ID" value="NZ_BAAAUZ010000020.1"/>
</dbReference>
<organism evidence="8 9">
    <name type="scientific">Pseudonocardia halophobica</name>
    <dbReference type="NCBI Taxonomy" id="29401"/>
    <lineage>
        <taxon>Bacteria</taxon>
        <taxon>Bacillati</taxon>
        <taxon>Actinomycetota</taxon>
        <taxon>Actinomycetes</taxon>
        <taxon>Pseudonocardiales</taxon>
        <taxon>Pseudonocardiaceae</taxon>
        <taxon>Pseudonocardia</taxon>
    </lineage>
</organism>
<reference evidence="8" key="1">
    <citation type="journal article" date="2014" name="Int. J. Syst. Evol. Microbiol.">
        <title>Complete genome sequence of Corynebacterium casei LMG S-19264T (=DSM 44701T), isolated from a smear-ripened cheese.</title>
        <authorList>
            <consortium name="US DOE Joint Genome Institute (JGI-PGF)"/>
            <person name="Walter F."/>
            <person name="Albersmeier A."/>
            <person name="Kalinowski J."/>
            <person name="Ruckert C."/>
        </authorList>
    </citation>
    <scope>NUCLEOTIDE SEQUENCE</scope>
    <source>
        <strain evidence="8">VKM Ac-1069</strain>
    </source>
</reference>
<feature type="transmembrane region" description="Helical" evidence="6">
    <location>
        <begin position="365"/>
        <end position="384"/>
    </location>
</feature>
<dbReference type="Pfam" id="PF07690">
    <property type="entry name" value="MFS_1"/>
    <property type="match status" value="1"/>
</dbReference>
<dbReference type="PROSITE" id="PS50850">
    <property type="entry name" value="MFS"/>
    <property type="match status" value="1"/>
</dbReference>
<feature type="transmembrane region" description="Helical" evidence="6">
    <location>
        <begin position="238"/>
        <end position="255"/>
    </location>
</feature>
<gene>
    <name evidence="8" type="ORF">GCM10017577_33000</name>
</gene>
<feature type="domain" description="Major facilitator superfamily (MFS) profile" evidence="7">
    <location>
        <begin position="20"/>
        <end position="427"/>
    </location>
</feature>
<evidence type="ECO:0000256" key="6">
    <source>
        <dbReference type="SAM" id="Phobius"/>
    </source>
</evidence>
<feature type="transmembrane region" description="Helical" evidence="6">
    <location>
        <begin position="85"/>
        <end position="104"/>
    </location>
</feature>
<dbReference type="GO" id="GO:0022857">
    <property type="term" value="F:transmembrane transporter activity"/>
    <property type="evidence" value="ECO:0007669"/>
    <property type="project" value="InterPro"/>
</dbReference>
<feature type="transmembrane region" description="Helical" evidence="6">
    <location>
        <begin position="110"/>
        <end position="128"/>
    </location>
</feature>
<dbReference type="Proteomes" id="UP001143463">
    <property type="component" value="Unassembled WGS sequence"/>
</dbReference>
<evidence type="ECO:0000313" key="8">
    <source>
        <dbReference type="EMBL" id="GLL12159.1"/>
    </source>
</evidence>
<keyword evidence="9" id="KW-1185">Reference proteome</keyword>
<dbReference type="GO" id="GO:0005886">
    <property type="term" value="C:plasma membrane"/>
    <property type="evidence" value="ECO:0007669"/>
    <property type="project" value="UniProtKB-SubCell"/>
</dbReference>
<dbReference type="AlphaFoldDB" id="A0A9W6L6W0"/>
<comment type="caution">
    <text evidence="8">The sequence shown here is derived from an EMBL/GenBank/DDBJ whole genome shotgun (WGS) entry which is preliminary data.</text>
</comment>
<sequence length="454" mass="49139">MSLTAAMPPMRLFAGRRGLMLVSILLLNFVVWLDSAKFSLLNPFWSADLHLTPAQISGATASYLLGYFPLLLLAGIMADRIGAKLMLVICIVGVTVLSATMAFVHTYEEMWWRNFFFGIFFGFLWAPSQRLLAVWFPGALNARATSVWMSSCLVAGVIAPAIALPLANHLSWRDAFLIVAALGIPALIMLVLFTSNKPEKLRGISAEEIALIQQEHRGATVREKLTFRELLTALKNRSVLTMIIATAFATTPTWLSGPWLPYGLITLEKVNPDTVAWVSPLIAAVPVLFGLVNGTLVARFFGGRTRPWLVLGPACGAIGFALGVVLHDSSWVLWGFFIGAFAFLCDPMFWGTVNSYWSGIARPEVTGTLNGASAAMQVAVGWILTDQSGKWINSAAEGRAQLDTVWIVGAVVFALAIIPVLLSREVRVHQAVAAEAAPATEPSRTTGGAVETRP</sequence>
<keyword evidence="2" id="KW-1003">Cell membrane</keyword>
<keyword evidence="4 6" id="KW-1133">Transmembrane helix</keyword>
<evidence type="ECO:0000256" key="1">
    <source>
        <dbReference type="ARBA" id="ARBA00004651"/>
    </source>
</evidence>
<evidence type="ECO:0000256" key="5">
    <source>
        <dbReference type="ARBA" id="ARBA00023136"/>
    </source>
</evidence>
<dbReference type="PANTHER" id="PTHR43124:SF3">
    <property type="entry name" value="CHLORAMPHENICOL EFFLUX PUMP RV0191"/>
    <property type="match status" value="1"/>
</dbReference>
<feature type="transmembrane region" description="Helical" evidence="6">
    <location>
        <begin position="60"/>
        <end position="78"/>
    </location>
</feature>
<evidence type="ECO:0000256" key="4">
    <source>
        <dbReference type="ARBA" id="ARBA00022989"/>
    </source>
</evidence>
<keyword evidence="5 6" id="KW-0472">Membrane</keyword>
<dbReference type="InterPro" id="IPR050189">
    <property type="entry name" value="MFS_Efflux_Transporters"/>
</dbReference>
<dbReference type="InterPro" id="IPR020846">
    <property type="entry name" value="MFS_dom"/>
</dbReference>
<evidence type="ECO:0000256" key="3">
    <source>
        <dbReference type="ARBA" id="ARBA00022692"/>
    </source>
</evidence>
<feature type="transmembrane region" description="Helical" evidence="6">
    <location>
        <begin position="275"/>
        <end position="296"/>
    </location>
</feature>
<evidence type="ECO:0000313" key="9">
    <source>
        <dbReference type="Proteomes" id="UP001143463"/>
    </source>
</evidence>
<dbReference type="PANTHER" id="PTHR43124">
    <property type="entry name" value="PURINE EFFLUX PUMP PBUE"/>
    <property type="match status" value="1"/>
</dbReference>
<accession>A0A9W6L6W0</accession>
<feature type="transmembrane region" description="Helical" evidence="6">
    <location>
        <begin position="308"/>
        <end position="326"/>
    </location>
</feature>
<keyword evidence="3 6" id="KW-0812">Transmembrane</keyword>
<feature type="transmembrane region" description="Helical" evidence="6">
    <location>
        <begin position="404"/>
        <end position="422"/>
    </location>
</feature>
<feature type="transmembrane region" description="Helical" evidence="6">
    <location>
        <begin position="140"/>
        <end position="163"/>
    </location>
</feature>
<dbReference type="EMBL" id="BSFQ01000012">
    <property type="protein sequence ID" value="GLL12159.1"/>
    <property type="molecule type" value="Genomic_DNA"/>
</dbReference>